<dbReference type="Gene3D" id="3.30.70.270">
    <property type="match status" value="1"/>
</dbReference>
<dbReference type="EMBL" id="POTW01000019">
    <property type="protein sequence ID" value="PZF84066.1"/>
    <property type="molecule type" value="Genomic_DNA"/>
</dbReference>
<feature type="transmembrane region" description="Helical" evidence="2">
    <location>
        <begin position="112"/>
        <end position="133"/>
    </location>
</feature>
<evidence type="ECO:0000313" key="4">
    <source>
        <dbReference type="EMBL" id="PZF84066.1"/>
    </source>
</evidence>
<keyword evidence="2" id="KW-1133">Transmembrane helix</keyword>
<evidence type="ECO:0000259" key="3">
    <source>
        <dbReference type="PROSITE" id="PS50887"/>
    </source>
</evidence>
<dbReference type="PROSITE" id="PS50887">
    <property type="entry name" value="GGDEF"/>
    <property type="match status" value="1"/>
</dbReference>
<dbReference type="NCBIfam" id="TIGR00254">
    <property type="entry name" value="GGDEF"/>
    <property type="match status" value="1"/>
</dbReference>
<comment type="caution">
    <text evidence="4">The sequence shown here is derived from an EMBL/GenBank/DDBJ whole genome shotgun (WGS) entry which is preliminary data.</text>
</comment>
<dbReference type="SMART" id="SM00267">
    <property type="entry name" value="GGDEF"/>
    <property type="match status" value="1"/>
</dbReference>
<keyword evidence="2" id="KW-0812">Transmembrane</keyword>
<dbReference type="GO" id="GO:0052621">
    <property type="term" value="F:diguanylate cyclase activity"/>
    <property type="evidence" value="ECO:0007669"/>
    <property type="project" value="TreeGrafter"/>
</dbReference>
<dbReference type="AlphaFoldDB" id="A0A2W2CEI2"/>
<dbReference type="InterPro" id="IPR000160">
    <property type="entry name" value="GGDEF_dom"/>
</dbReference>
<organism evidence="4 5">
    <name type="scientific">Jiangella anatolica</name>
    <dbReference type="NCBI Taxonomy" id="2670374"/>
    <lineage>
        <taxon>Bacteria</taxon>
        <taxon>Bacillati</taxon>
        <taxon>Actinomycetota</taxon>
        <taxon>Actinomycetes</taxon>
        <taxon>Jiangellales</taxon>
        <taxon>Jiangellaceae</taxon>
        <taxon>Jiangella</taxon>
    </lineage>
</organism>
<dbReference type="Pfam" id="PF00990">
    <property type="entry name" value="GGDEF"/>
    <property type="match status" value="1"/>
</dbReference>
<dbReference type="PANTHER" id="PTHR45138">
    <property type="entry name" value="REGULATORY COMPONENTS OF SENSORY TRANSDUCTION SYSTEM"/>
    <property type="match status" value="1"/>
</dbReference>
<dbReference type="InterPro" id="IPR029787">
    <property type="entry name" value="Nucleotide_cyclase"/>
</dbReference>
<evidence type="ECO:0000256" key="2">
    <source>
        <dbReference type="SAM" id="Phobius"/>
    </source>
</evidence>
<evidence type="ECO:0000313" key="5">
    <source>
        <dbReference type="Proteomes" id="UP000248764"/>
    </source>
</evidence>
<dbReference type="InterPro" id="IPR043128">
    <property type="entry name" value="Rev_trsase/Diguanyl_cyclase"/>
</dbReference>
<feature type="transmembrane region" description="Helical" evidence="2">
    <location>
        <begin position="154"/>
        <end position="179"/>
    </location>
</feature>
<evidence type="ECO:0000256" key="1">
    <source>
        <dbReference type="SAM" id="MobiDB-lite"/>
    </source>
</evidence>
<name>A0A2W2CEI2_9ACTN</name>
<sequence length="434" mass="46334">MPRAVVVLVLVVDVVAVLTSVWTAFLLPVEGADLTHFAILLACASIAIELTRHIERRRQHERGGTVAYIDTKAVWSFAAVLVLPPVLATVMVLFTYALAWSRVKPQAQKLPYRWVFSCATVLIGTHIAVAVLSSGMSSYPGVPSGGVWQGLLDLGVVIAAATIRWAINVGLVMAAIAAAKPTVTVRELFSNFGEQMLEAGAMGLGLVAAAIVVTNPVVMPGIVIAMVALHRGILVNQYQQASRIDAKTGLSTAGWWHEFADQSLAHARDRGTTLGLLIVDLDHFKRLNDTFGHPYGDLVLKAVAQELIAEIRDEDACGRWGGEEFVIVLPDVGDRRNLRNIAQRIRRRIQSVVVDPPAHLAEAGDATFTASVGGAIYPSAGVNTLDELLLAADTALYAAKNGGRNTVRISDPDLPVTAEQPALPQRAEPPAPGA</sequence>
<reference evidence="4 5" key="1">
    <citation type="submission" date="2018-01" db="EMBL/GenBank/DDBJ databases">
        <title>Draft genome sequence of Jiangella sp. GTF31.</title>
        <authorList>
            <person name="Sahin N."/>
            <person name="Ay H."/>
            <person name="Saygin H."/>
        </authorList>
    </citation>
    <scope>NUCLEOTIDE SEQUENCE [LARGE SCALE GENOMIC DNA]</scope>
    <source>
        <strain evidence="4 5">GTF31</strain>
    </source>
</reference>
<dbReference type="CDD" id="cd01949">
    <property type="entry name" value="GGDEF"/>
    <property type="match status" value="1"/>
</dbReference>
<proteinExistence type="predicted"/>
<feature type="transmembrane region" description="Helical" evidence="2">
    <location>
        <begin position="199"/>
        <end position="229"/>
    </location>
</feature>
<dbReference type="Proteomes" id="UP000248764">
    <property type="component" value="Unassembled WGS sequence"/>
</dbReference>
<gene>
    <name evidence="4" type="ORF">C1I92_10380</name>
</gene>
<keyword evidence="2" id="KW-0472">Membrane</keyword>
<protein>
    <submittedName>
        <fullName evidence="4">GGDEF domain-containing protein</fullName>
    </submittedName>
</protein>
<feature type="region of interest" description="Disordered" evidence="1">
    <location>
        <begin position="407"/>
        <end position="434"/>
    </location>
</feature>
<accession>A0A2W2CEI2</accession>
<feature type="transmembrane region" description="Helical" evidence="2">
    <location>
        <begin position="7"/>
        <end position="28"/>
    </location>
</feature>
<feature type="domain" description="GGDEF" evidence="3">
    <location>
        <begin position="272"/>
        <end position="412"/>
    </location>
</feature>
<keyword evidence="5" id="KW-1185">Reference proteome</keyword>
<dbReference type="InterPro" id="IPR050469">
    <property type="entry name" value="Diguanylate_Cyclase"/>
</dbReference>
<feature type="transmembrane region" description="Helical" evidence="2">
    <location>
        <begin position="73"/>
        <end position="100"/>
    </location>
</feature>
<dbReference type="SUPFAM" id="SSF55073">
    <property type="entry name" value="Nucleotide cyclase"/>
    <property type="match status" value="1"/>
</dbReference>
<dbReference type="PANTHER" id="PTHR45138:SF9">
    <property type="entry name" value="DIGUANYLATE CYCLASE DGCM-RELATED"/>
    <property type="match status" value="1"/>
</dbReference>